<sequence>MAMKSRKRQSLGNDRGKSKVTRKSTLVDDDDKDLFGLHQTYNSDYDNLNEEFLVNEDDEWNE</sequence>
<organism evidence="2 3">
    <name type="scientific">Prunus yedoensis var. nudiflora</name>
    <dbReference type="NCBI Taxonomy" id="2094558"/>
    <lineage>
        <taxon>Eukaryota</taxon>
        <taxon>Viridiplantae</taxon>
        <taxon>Streptophyta</taxon>
        <taxon>Embryophyta</taxon>
        <taxon>Tracheophyta</taxon>
        <taxon>Spermatophyta</taxon>
        <taxon>Magnoliopsida</taxon>
        <taxon>eudicotyledons</taxon>
        <taxon>Gunneridae</taxon>
        <taxon>Pentapetalae</taxon>
        <taxon>rosids</taxon>
        <taxon>fabids</taxon>
        <taxon>Rosales</taxon>
        <taxon>Rosaceae</taxon>
        <taxon>Amygdaloideae</taxon>
        <taxon>Amygdaleae</taxon>
        <taxon>Prunus</taxon>
    </lineage>
</organism>
<comment type="caution">
    <text evidence="2">The sequence shown here is derived from an EMBL/GenBank/DDBJ whole genome shotgun (WGS) entry which is preliminary data.</text>
</comment>
<keyword evidence="3" id="KW-1185">Reference proteome</keyword>
<dbReference type="AlphaFoldDB" id="A0A314YHG9"/>
<evidence type="ECO:0000313" key="3">
    <source>
        <dbReference type="Proteomes" id="UP000250321"/>
    </source>
</evidence>
<reference evidence="2 3" key="1">
    <citation type="submission" date="2018-02" db="EMBL/GenBank/DDBJ databases">
        <title>Draft genome of wild Prunus yedoensis var. nudiflora.</title>
        <authorList>
            <person name="Baek S."/>
            <person name="Kim J.-H."/>
            <person name="Choi K."/>
            <person name="Kim G.-B."/>
            <person name="Cho A."/>
            <person name="Jang H."/>
            <person name="Shin C.-H."/>
            <person name="Yu H.-J."/>
            <person name="Mun J.-H."/>
        </authorList>
    </citation>
    <scope>NUCLEOTIDE SEQUENCE [LARGE SCALE GENOMIC DNA]</scope>
    <source>
        <strain evidence="3">cv. Jeju island</strain>
        <tissue evidence="2">Leaf</tissue>
    </source>
</reference>
<gene>
    <name evidence="2" type="ORF">Pyn_18269</name>
</gene>
<accession>A0A314YHG9</accession>
<name>A0A314YHG9_PRUYE</name>
<protein>
    <submittedName>
        <fullName evidence="2">Uncharacterized protein</fullName>
    </submittedName>
</protein>
<feature type="region of interest" description="Disordered" evidence="1">
    <location>
        <begin position="1"/>
        <end position="25"/>
    </location>
</feature>
<evidence type="ECO:0000256" key="1">
    <source>
        <dbReference type="SAM" id="MobiDB-lite"/>
    </source>
</evidence>
<evidence type="ECO:0000313" key="2">
    <source>
        <dbReference type="EMBL" id="PQQ06992.1"/>
    </source>
</evidence>
<proteinExistence type="predicted"/>
<dbReference type="Proteomes" id="UP000250321">
    <property type="component" value="Unassembled WGS sequence"/>
</dbReference>
<dbReference type="EMBL" id="PJQY01000910">
    <property type="protein sequence ID" value="PQQ06992.1"/>
    <property type="molecule type" value="Genomic_DNA"/>
</dbReference>